<evidence type="ECO:0000313" key="4">
    <source>
        <dbReference type="Proteomes" id="UP000753961"/>
    </source>
</evidence>
<keyword evidence="1" id="KW-0472">Membrane</keyword>
<keyword evidence="4" id="KW-1185">Reference proteome</keyword>
<feature type="transmembrane region" description="Helical" evidence="1">
    <location>
        <begin position="227"/>
        <end position="249"/>
    </location>
</feature>
<feature type="transmembrane region" description="Helical" evidence="1">
    <location>
        <begin position="39"/>
        <end position="61"/>
    </location>
</feature>
<evidence type="ECO:0000256" key="1">
    <source>
        <dbReference type="SAM" id="Phobius"/>
    </source>
</evidence>
<feature type="transmembrane region" description="Helical" evidence="1">
    <location>
        <begin position="128"/>
        <end position="146"/>
    </location>
</feature>
<comment type="caution">
    <text evidence="3">The sequence shown here is derived from an EMBL/GenBank/DDBJ whole genome shotgun (WGS) entry which is preliminary data.</text>
</comment>
<feature type="transmembrane region" description="Helical" evidence="1">
    <location>
        <begin position="261"/>
        <end position="279"/>
    </location>
</feature>
<feature type="transmembrane region" description="Helical" evidence="1">
    <location>
        <begin position="177"/>
        <end position="194"/>
    </location>
</feature>
<protein>
    <submittedName>
        <fullName evidence="3">DUF2157 domain-containing protein</fullName>
    </submittedName>
</protein>
<accession>A0A953HRI5</accession>
<dbReference type="AlphaFoldDB" id="A0A953HRI5"/>
<dbReference type="EMBL" id="JAHVHU010000016">
    <property type="protein sequence ID" value="MBY5959588.1"/>
    <property type="molecule type" value="Genomic_DNA"/>
</dbReference>
<feature type="transmembrane region" description="Helical" evidence="1">
    <location>
        <begin position="73"/>
        <end position="91"/>
    </location>
</feature>
<name>A0A953HRI5_9BACT</name>
<dbReference type="Pfam" id="PF09925">
    <property type="entry name" value="DUF2157"/>
    <property type="match status" value="1"/>
</dbReference>
<dbReference type="Proteomes" id="UP000753961">
    <property type="component" value="Unassembled WGS sequence"/>
</dbReference>
<reference evidence="3" key="1">
    <citation type="submission" date="2021-06" db="EMBL/GenBank/DDBJ databases">
        <title>44 bacteria genomes isolated from Dapeng, Shenzhen.</title>
        <authorList>
            <person name="Zheng W."/>
            <person name="Yu S."/>
            <person name="Huang Y."/>
        </authorList>
    </citation>
    <scope>NUCLEOTIDE SEQUENCE</scope>
    <source>
        <strain evidence="3">DP5N28-2</strain>
    </source>
</reference>
<feature type="transmembrane region" description="Helical" evidence="1">
    <location>
        <begin position="201"/>
        <end position="221"/>
    </location>
</feature>
<evidence type="ECO:0000259" key="2">
    <source>
        <dbReference type="Pfam" id="PF09925"/>
    </source>
</evidence>
<organism evidence="3 4">
    <name type="scientific">Membranihabitans marinus</name>
    <dbReference type="NCBI Taxonomy" id="1227546"/>
    <lineage>
        <taxon>Bacteria</taxon>
        <taxon>Pseudomonadati</taxon>
        <taxon>Bacteroidota</taxon>
        <taxon>Saprospiria</taxon>
        <taxon>Saprospirales</taxon>
        <taxon>Saprospiraceae</taxon>
        <taxon>Membranihabitans</taxon>
    </lineage>
</organism>
<feature type="transmembrane region" description="Helical" evidence="1">
    <location>
        <begin position="299"/>
        <end position="316"/>
    </location>
</feature>
<feature type="transmembrane region" description="Helical" evidence="1">
    <location>
        <begin position="376"/>
        <end position="392"/>
    </location>
</feature>
<keyword evidence="1" id="KW-0812">Transmembrane</keyword>
<sequence>MSLKKELDELLQSEVISEETAARIRRYYKENPGTANRRLIVIFGILGALLSSMGVILIMAYNWVDLTIRTKTMIAFLPLLIAHLAGLYTLWRRRGDSEWQEGSGVGIFMSMGACLLLISQIYHFPGPASSLSLTWMLLIFPVAYILNSSVTSLLYIAGITWYAGYISYFATAEASPYLYGLLLLLILPYYGYLIRSRNNDFTTILHHWVVPLSITIILGGFTQDQGMWMYIAYFSLFALFFITGQSSVFQNCTKLQNGYQMIGQTGSAILLITLSFKWYWKNLPEKIQATDHVFQAPEFWIAAVLTIAASILLMVLGRKHKAILNEPFAYVYLLFLLCFFTGLYSMYAFILVNLIILLVGVWTIRKGNKNADFAELNFGLLIFTVLIFSRFFDSNISFLLRGLTFIAVGGGFFFANYRMYRKKLEYEK</sequence>
<dbReference type="InterPro" id="IPR018677">
    <property type="entry name" value="DUF2157"/>
</dbReference>
<gene>
    <name evidence="3" type="ORF">KUV50_15655</name>
</gene>
<feature type="domain" description="DUF2157" evidence="2">
    <location>
        <begin position="9"/>
        <end position="150"/>
    </location>
</feature>
<keyword evidence="1" id="KW-1133">Transmembrane helix</keyword>
<proteinExistence type="predicted"/>
<feature type="transmembrane region" description="Helical" evidence="1">
    <location>
        <begin position="103"/>
        <end position="122"/>
    </location>
</feature>
<evidence type="ECO:0000313" key="3">
    <source>
        <dbReference type="EMBL" id="MBY5959588.1"/>
    </source>
</evidence>
<feature type="transmembrane region" description="Helical" evidence="1">
    <location>
        <begin position="398"/>
        <end position="417"/>
    </location>
</feature>
<dbReference type="RefSeq" id="WP_222581126.1">
    <property type="nucleotide sequence ID" value="NZ_JAHVHU010000016.1"/>
</dbReference>
<feature type="transmembrane region" description="Helical" evidence="1">
    <location>
        <begin position="346"/>
        <end position="364"/>
    </location>
</feature>